<dbReference type="AlphaFoldDB" id="A0A067JIG8"/>
<evidence type="ECO:0000256" key="10">
    <source>
        <dbReference type="ARBA" id="ARBA00023002"/>
    </source>
</evidence>
<feature type="domain" description="Lipoxygenase" evidence="19">
    <location>
        <begin position="173"/>
        <end position="868"/>
    </location>
</feature>
<organism evidence="20 21">
    <name type="scientific">Jatropha curcas</name>
    <name type="common">Barbados nut</name>
    <dbReference type="NCBI Taxonomy" id="180498"/>
    <lineage>
        <taxon>Eukaryota</taxon>
        <taxon>Viridiplantae</taxon>
        <taxon>Streptophyta</taxon>
        <taxon>Embryophyta</taxon>
        <taxon>Tracheophyta</taxon>
        <taxon>Spermatophyta</taxon>
        <taxon>Magnoliopsida</taxon>
        <taxon>eudicotyledons</taxon>
        <taxon>Gunneridae</taxon>
        <taxon>Pentapetalae</taxon>
        <taxon>rosids</taxon>
        <taxon>fabids</taxon>
        <taxon>Malpighiales</taxon>
        <taxon>Euphorbiaceae</taxon>
        <taxon>Crotonoideae</taxon>
        <taxon>Jatropheae</taxon>
        <taxon>Jatropha</taxon>
    </lineage>
</organism>
<dbReference type="PRINTS" id="PR00087">
    <property type="entry name" value="LIPOXYGENASE"/>
</dbReference>
<dbReference type="EMBL" id="KK915213">
    <property type="protein sequence ID" value="KDP23726.1"/>
    <property type="molecule type" value="Genomic_DNA"/>
</dbReference>
<dbReference type="InterPro" id="IPR001024">
    <property type="entry name" value="PLAT/LH2_dom"/>
</dbReference>
<evidence type="ECO:0000256" key="17">
    <source>
        <dbReference type="SAM" id="MobiDB-lite"/>
    </source>
</evidence>
<evidence type="ECO:0000256" key="3">
    <source>
        <dbReference type="ARBA" id="ARBA00009419"/>
    </source>
</evidence>
<evidence type="ECO:0000256" key="6">
    <source>
        <dbReference type="ARBA" id="ARBA00022723"/>
    </source>
</evidence>
<dbReference type="InterPro" id="IPR042057">
    <property type="entry name" value="Lipoxy_PLAT/LH2"/>
</dbReference>
<evidence type="ECO:0000313" key="21">
    <source>
        <dbReference type="Proteomes" id="UP000027138"/>
    </source>
</evidence>
<dbReference type="GO" id="GO:0031408">
    <property type="term" value="P:oxylipin biosynthetic process"/>
    <property type="evidence" value="ECO:0007669"/>
    <property type="project" value="UniProtKB-UniRule"/>
</dbReference>
<dbReference type="InterPro" id="IPR020833">
    <property type="entry name" value="LipOase_Fe_BS"/>
</dbReference>
<dbReference type="GO" id="GO:0016702">
    <property type="term" value="F:oxidoreductase activity, acting on single donors with incorporation of molecular oxygen, incorporation of two atoms of oxygen"/>
    <property type="evidence" value="ECO:0007669"/>
    <property type="project" value="InterPro"/>
</dbReference>
<evidence type="ECO:0000259" key="18">
    <source>
        <dbReference type="PROSITE" id="PS50095"/>
    </source>
</evidence>
<dbReference type="SUPFAM" id="SSF48484">
    <property type="entry name" value="Lipoxigenase"/>
    <property type="match status" value="1"/>
</dbReference>
<dbReference type="SMART" id="SM00308">
    <property type="entry name" value="LH2"/>
    <property type="match status" value="1"/>
</dbReference>
<dbReference type="PROSITE" id="PS51393">
    <property type="entry name" value="LIPOXYGENASE_3"/>
    <property type="match status" value="1"/>
</dbReference>
<evidence type="ECO:0000256" key="2">
    <source>
        <dbReference type="ARBA" id="ARBA00004496"/>
    </source>
</evidence>
<dbReference type="Proteomes" id="UP000027138">
    <property type="component" value="Unassembled WGS sequence"/>
</dbReference>
<keyword evidence="7 16" id="KW-0925">Oxylipin biosynthesis</keyword>
<comment type="caution">
    <text evidence="14">Lacks conserved residue(s) required for the propagation of feature annotation.</text>
</comment>
<evidence type="ECO:0000256" key="8">
    <source>
        <dbReference type="ARBA" id="ARBA00022832"/>
    </source>
</evidence>
<keyword evidence="5 16" id="KW-0444">Lipid biosynthesis</keyword>
<evidence type="ECO:0000256" key="12">
    <source>
        <dbReference type="ARBA" id="ARBA00023098"/>
    </source>
</evidence>
<feature type="domain" description="PLAT" evidence="18">
    <location>
        <begin position="37"/>
        <end position="170"/>
    </location>
</feature>
<comment type="similarity">
    <text evidence="3 15">Belongs to the lipoxygenase family.</text>
</comment>
<dbReference type="Gene3D" id="4.10.375.10">
    <property type="entry name" value="Lipoxygenase-1, Domain 2"/>
    <property type="match status" value="1"/>
</dbReference>
<keyword evidence="8" id="KW-0276">Fatty acid metabolism</keyword>
<keyword evidence="6 15" id="KW-0479">Metal-binding</keyword>
<dbReference type="Gene3D" id="1.20.245.10">
    <property type="entry name" value="Lipoxygenase-1, Domain 5"/>
    <property type="match status" value="1"/>
</dbReference>
<gene>
    <name evidence="20" type="ORF">JCGZ_23559</name>
</gene>
<keyword evidence="10 15" id="KW-0560">Oxidoreductase</keyword>
<dbReference type="Gene3D" id="4.10.372.10">
    <property type="entry name" value="Lipoxygenase-1, Domain 3"/>
    <property type="match status" value="1"/>
</dbReference>
<evidence type="ECO:0000256" key="13">
    <source>
        <dbReference type="ARBA" id="ARBA00023160"/>
    </source>
</evidence>
<dbReference type="OrthoDB" id="407298at2759"/>
<sequence>MSSHNVVQVVTEENGNKKMKCEVGECKKIKGNVILKKKKTVLLGINDPQASLHDFFDGLRGRRVSLQLISAVNGDPEDGHRGKLGHPVYLEKWNTSDSIKASKRNFQITFDWEEDIGIPGAFTVRNNHHTEFYLESLTLEDVPGHGSIHFVCNSWIYPAENHEKDRVFFPNKAYIPQKTPTPLHKYREEELENLRGSGKGELQEADRVYDYAYYNDLGDPDKDPKYARPTLGGSTEHPYPRRVRTGREPMKTDPDCESRLPPHKSLSIYVPRDEQFGHSKKKEFIVNSLKSLAQIIGPGLEAVFGGEFDNHNNMLSLFEGGIKVPDDPLHDVVANNNPLKIFKAIFRSDEGSVFKFPVPHVIKEDKSAWMSDEEFAREMLAGLNPVNIRRLEEFPPRSKLNPEQYGNQNSSIKKENIEHNLSGMSIYEQAIKKNKLFILDYHDALMPHLRQINSSSSKIYASRTFLFLKEDGTLKPLAIELSLPHCEGYQFGAVSNVYTPAEHGIEGSIWQLAKAYVSVNDSGFHQLISHWLNTHAVIEPFIIATNRQLSVLHPVHKLLHPHFRDTLFINALARQVLISAGGMLESTVFPGEYAMQMSSAVYKDWIFTDQALPKDLKKRGMAVEDENSPYGLRLVIEDYPYAVDGLEIWSAIKKWVKGYCSFYYESNEMVQNDTELQSWWKELQEEGHGDKNGEPWWSRMQTCEELMETCSIIIWIASALHAAVNFGQYPFAGYLPNRPTISRRWMPEKGSAEYKELELNPEVVFFQTITAKPQALLGIALIEILSRHSSDEVYLDQRTPGWTSDKEPLQEFKKFQDTLKEIGERILERNGDRKLKNRFGPVNMPYTLLFPTSEEGLTCQGIPNSISI</sequence>
<evidence type="ECO:0000256" key="5">
    <source>
        <dbReference type="ARBA" id="ARBA00022516"/>
    </source>
</evidence>
<dbReference type="Gene3D" id="2.60.60.20">
    <property type="entry name" value="PLAT/LH2 domain"/>
    <property type="match status" value="1"/>
</dbReference>
<dbReference type="InterPro" id="IPR036226">
    <property type="entry name" value="LipOase_C_sf"/>
</dbReference>
<dbReference type="SUPFAM" id="SSF49723">
    <property type="entry name" value="Lipase/lipooxygenase domain (PLAT/LH2 domain)"/>
    <property type="match status" value="1"/>
</dbReference>
<evidence type="ECO:0000259" key="19">
    <source>
        <dbReference type="PROSITE" id="PS51393"/>
    </source>
</evidence>
<protein>
    <recommendedName>
        <fullName evidence="16">Lipoxygenase</fullName>
        <ecNumber evidence="16">1.13.11.-</ecNumber>
    </recommendedName>
</protein>
<evidence type="ECO:0000256" key="1">
    <source>
        <dbReference type="ARBA" id="ARBA00001962"/>
    </source>
</evidence>
<keyword evidence="9 15" id="KW-0223">Dioxygenase</keyword>
<dbReference type="UniPathway" id="UPA00382"/>
<proteinExistence type="inferred from homology"/>
<dbReference type="PRINTS" id="PR00468">
    <property type="entry name" value="PLTLPOXGNASE"/>
</dbReference>
<comment type="subcellular location">
    <subcellularLocation>
        <location evidence="2">Cytoplasm</location>
    </subcellularLocation>
</comment>
<dbReference type="FunFam" id="3.10.450.60:FF:000002">
    <property type="entry name" value="Lipoxygenase"/>
    <property type="match status" value="1"/>
</dbReference>
<feature type="compositionally biased region" description="Basic and acidic residues" evidence="17">
    <location>
        <begin position="245"/>
        <end position="260"/>
    </location>
</feature>
<evidence type="ECO:0000256" key="9">
    <source>
        <dbReference type="ARBA" id="ARBA00022964"/>
    </source>
</evidence>
<evidence type="ECO:0000313" key="20">
    <source>
        <dbReference type="EMBL" id="KDP23726.1"/>
    </source>
</evidence>
<evidence type="ECO:0000256" key="14">
    <source>
        <dbReference type="PROSITE-ProRule" id="PRU00152"/>
    </source>
</evidence>
<dbReference type="PROSITE" id="PS50095">
    <property type="entry name" value="PLAT"/>
    <property type="match status" value="1"/>
</dbReference>
<keyword evidence="11 15" id="KW-0408">Iron</keyword>
<name>A0A067JIG8_JATCU</name>
<evidence type="ECO:0000256" key="15">
    <source>
        <dbReference type="RuleBase" id="RU003974"/>
    </source>
</evidence>
<dbReference type="EC" id="1.13.11.-" evidence="16"/>
<dbReference type="Pfam" id="PF00305">
    <property type="entry name" value="Lipoxygenase"/>
    <property type="match status" value="1"/>
</dbReference>
<dbReference type="InterPro" id="IPR027433">
    <property type="entry name" value="Lipoxygenase_dom_3"/>
</dbReference>
<reference evidence="20 21" key="1">
    <citation type="journal article" date="2014" name="PLoS ONE">
        <title>Global Analysis of Gene Expression Profiles in Physic Nut (Jatropha curcas L.) Seedlings Exposed to Salt Stress.</title>
        <authorList>
            <person name="Zhang L."/>
            <person name="Zhang C."/>
            <person name="Wu P."/>
            <person name="Chen Y."/>
            <person name="Li M."/>
            <person name="Jiang H."/>
            <person name="Wu G."/>
        </authorList>
    </citation>
    <scope>NUCLEOTIDE SEQUENCE [LARGE SCALE GENOMIC DNA]</scope>
    <source>
        <strain evidence="21">cv. GZQX0401</strain>
        <tissue evidence="20">Young leaves</tissue>
    </source>
</reference>
<evidence type="ECO:0000256" key="11">
    <source>
        <dbReference type="ARBA" id="ARBA00023004"/>
    </source>
</evidence>
<dbReference type="FunFam" id="1.20.245.10:FF:000002">
    <property type="entry name" value="Lipoxygenase"/>
    <property type="match status" value="1"/>
</dbReference>
<feature type="region of interest" description="Disordered" evidence="17">
    <location>
        <begin position="220"/>
        <end position="263"/>
    </location>
</feature>
<keyword evidence="13 16" id="KW-0275">Fatty acid biosynthesis</keyword>
<dbReference type="Gene3D" id="3.10.450.60">
    <property type="match status" value="1"/>
</dbReference>
<dbReference type="CDD" id="cd01751">
    <property type="entry name" value="PLAT_LH2"/>
    <property type="match status" value="1"/>
</dbReference>
<dbReference type="FunFam" id="4.10.375.10:FF:000001">
    <property type="entry name" value="Lipoxygenase"/>
    <property type="match status" value="1"/>
</dbReference>
<dbReference type="GO" id="GO:0034440">
    <property type="term" value="P:lipid oxidation"/>
    <property type="evidence" value="ECO:0007669"/>
    <property type="project" value="InterPro"/>
</dbReference>
<comment type="function">
    <text evidence="16">Plant lipoxygenase may be involved in a number of diverse aspects of plant physiology including growth and development, pest resistance, and senescence or responses to wounding.</text>
</comment>
<dbReference type="GO" id="GO:0005737">
    <property type="term" value="C:cytoplasm"/>
    <property type="evidence" value="ECO:0007669"/>
    <property type="project" value="UniProtKB-SubCell"/>
</dbReference>
<keyword evidence="12" id="KW-0443">Lipid metabolism</keyword>
<comment type="pathway">
    <text evidence="16">Lipid metabolism; oxylipin biosynthesis.</text>
</comment>
<dbReference type="InterPro" id="IPR000907">
    <property type="entry name" value="LipOase"/>
</dbReference>
<dbReference type="PROSITE" id="PS00081">
    <property type="entry name" value="LIPOXYGENASE_2"/>
    <property type="match status" value="1"/>
</dbReference>
<dbReference type="Pfam" id="PF01477">
    <property type="entry name" value="PLAT"/>
    <property type="match status" value="1"/>
</dbReference>
<accession>A0A067JIG8</accession>
<evidence type="ECO:0000256" key="4">
    <source>
        <dbReference type="ARBA" id="ARBA00022490"/>
    </source>
</evidence>
<dbReference type="GO" id="GO:0005506">
    <property type="term" value="F:iron ion binding"/>
    <property type="evidence" value="ECO:0007669"/>
    <property type="project" value="UniProtKB-ARBA"/>
</dbReference>
<keyword evidence="4" id="KW-0963">Cytoplasm</keyword>
<dbReference type="InterPro" id="IPR020834">
    <property type="entry name" value="LipOase_CS"/>
</dbReference>
<dbReference type="PANTHER" id="PTHR11771">
    <property type="entry name" value="LIPOXYGENASE"/>
    <property type="match status" value="1"/>
</dbReference>
<dbReference type="InterPro" id="IPR036392">
    <property type="entry name" value="PLAT/LH2_dom_sf"/>
</dbReference>
<dbReference type="GO" id="GO:0006633">
    <property type="term" value="P:fatty acid biosynthetic process"/>
    <property type="evidence" value="ECO:0007669"/>
    <property type="project" value="UniProtKB-KW"/>
</dbReference>
<evidence type="ECO:0000256" key="16">
    <source>
        <dbReference type="RuleBase" id="RU003975"/>
    </source>
</evidence>
<dbReference type="STRING" id="180498.A0A067JIG8"/>
<keyword evidence="21" id="KW-1185">Reference proteome</keyword>
<dbReference type="InterPro" id="IPR001246">
    <property type="entry name" value="LipOase_plant"/>
</dbReference>
<comment type="cofactor">
    <cofactor evidence="1 15">
        <name>Fe cation</name>
        <dbReference type="ChEBI" id="CHEBI:24875"/>
    </cofactor>
</comment>
<dbReference type="PROSITE" id="PS00711">
    <property type="entry name" value="LIPOXYGENASE_1"/>
    <property type="match status" value="1"/>
</dbReference>
<dbReference type="InterPro" id="IPR013819">
    <property type="entry name" value="LipOase_C"/>
</dbReference>
<evidence type="ECO:0000256" key="7">
    <source>
        <dbReference type="ARBA" id="ARBA00022767"/>
    </source>
</evidence>